<dbReference type="Pfam" id="PF03446">
    <property type="entry name" value="NAD_binding_2"/>
    <property type="match status" value="1"/>
</dbReference>
<dbReference type="KEGG" id="nhy:JQS43_08610"/>
<dbReference type="Proteomes" id="UP000662857">
    <property type="component" value="Chromosome"/>
</dbReference>
<evidence type="ECO:0000313" key="7">
    <source>
        <dbReference type="EMBL" id="QSB16334.1"/>
    </source>
</evidence>
<keyword evidence="8" id="KW-1185">Reference proteome</keyword>
<feature type="domain" description="3-hydroxyisobutyrate dehydrogenase-like NAD-binding" evidence="6">
    <location>
        <begin position="166"/>
        <end position="285"/>
    </location>
</feature>
<name>A0A895YEP8_9ACTN</name>
<organism evidence="7 8">
    <name type="scientific">Natronosporangium hydrolyticum</name>
    <dbReference type="NCBI Taxonomy" id="2811111"/>
    <lineage>
        <taxon>Bacteria</taxon>
        <taxon>Bacillati</taxon>
        <taxon>Actinomycetota</taxon>
        <taxon>Actinomycetes</taxon>
        <taxon>Micromonosporales</taxon>
        <taxon>Micromonosporaceae</taxon>
        <taxon>Natronosporangium</taxon>
    </lineage>
</organism>
<dbReference type="GO" id="GO:0051287">
    <property type="term" value="F:NAD binding"/>
    <property type="evidence" value="ECO:0007669"/>
    <property type="project" value="InterPro"/>
</dbReference>
<evidence type="ECO:0000256" key="2">
    <source>
        <dbReference type="ARBA" id="ARBA00023002"/>
    </source>
</evidence>
<reference evidence="7" key="1">
    <citation type="submission" date="2021-02" db="EMBL/GenBank/DDBJ databases">
        <title>Natrosporangium hydrolyticum gen. nov., sp. nov, a haloalkaliphilic actinobacterium from a soda solonchak soil.</title>
        <authorList>
            <person name="Sorokin D.Y."/>
            <person name="Khijniak T.V."/>
            <person name="Zakharycheva A.P."/>
            <person name="Boueva O.V."/>
            <person name="Ariskina E.V."/>
            <person name="Hahnke R.L."/>
            <person name="Bunk B."/>
            <person name="Sproer C."/>
            <person name="Schumann P."/>
            <person name="Evtushenko L.I."/>
            <person name="Kublanov I.V."/>
        </authorList>
    </citation>
    <scope>NUCLEOTIDE SEQUENCE</scope>
    <source>
        <strain evidence="7">DSM 106523</strain>
    </source>
</reference>
<gene>
    <name evidence="7" type="ORF">JQS43_08610</name>
</gene>
<feature type="domain" description="6-phosphogluconate dehydrogenase NADP-binding" evidence="5">
    <location>
        <begin position="9"/>
        <end position="163"/>
    </location>
</feature>
<dbReference type="PANTHER" id="PTHR43580">
    <property type="entry name" value="OXIDOREDUCTASE GLYR1-RELATED"/>
    <property type="match status" value="1"/>
</dbReference>
<dbReference type="AlphaFoldDB" id="A0A895YEP8"/>
<evidence type="ECO:0000313" key="8">
    <source>
        <dbReference type="Proteomes" id="UP000662857"/>
    </source>
</evidence>
<dbReference type="RefSeq" id="WP_239678543.1">
    <property type="nucleotide sequence ID" value="NZ_CP070499.1"/>
</dbReference>
<accession>A0A895YEP8</accession>
<dbReference type="GO" id="GO:0050661">
    <property type="term" value="F:NADP binding"/>
    <property type="evidence" value="ECO:0007669"/>
    <property type="project" value="InterPro"/>
</dbReference>
<dbReference type="SUPFAM" id="SSF51735">
    <property type="entry name" value="NAD(P)-binding Rossmann-fold domains"/>
    <property type="match status" value="1"/>
</dbReference>
<dbReference type="InterPro" id="IPR029154">
    <property type="entry name" value="HIBADH-like_NADP-bd"/>
</dbReference>
<dbReference type="InterPro" id="IPR051265">
    <property type="entry name" value="HIBADH-related_NP60_sf"/>
</dbReference>
<evidence type="ECO:0000259" key="5">
    <source>
        <dbReference type="Pfam" id="PF03446"/>
    </source>
</evidence>
<evidence type="ECO:0000256" key="1">
    <source>
        <dbReference type="ARBA" id="ARBA00009080"/>
    </source>
</evidence>
<dbReference type="SUPFAM" id="SSF48179">
    <property type="entry name" value="6-phosphogluconate dehydrogenase C-terminal domain-like"/>
    <property type="match status" value="1"/>
</dbReference>
<feature type="active site" evidence="4">
    <location>
        <position position="172"/>
    </location>
</feature>
<dbReference type="EMBL" id="CP070499">
    <property type="protein sequence ID" value="QSB16334.1"/>
    <property type="molecule type" value="Genomic_DNA"/>
</dbReference>
<comment type="similarity">
    <text evidence="1">Belongs to the HIBADH-related family.</text>
</comment>
<evidence type="ECO:0000259" key="6">
    <source>
        <dbReference type="Pfam" id="PF14833"/>
    </source>
</evidence>
<dbReference type="Gene3D" id="3.40.50.720">
    <property type="entry name" value="NAD(P)-binding Rossmann-like Domain"/>
    <property type="match status" value="1"/>
</dbReference>
<dbReference type="InterPro" id="IPR015815">
    <property type="entry name" value="HIBADH-related"/>
</dbReference>
<dbReference type="InterPro" id="IPR008927">
    <property type="entry name" value="6-PGluconate_DH-like_C_sf"/>
</dbReference>
<keyword evidence="2" id="KW-0560">Oxidoreductase</keyword>
<protein>
    <submittedName>
        <fullName evidence="7">NAD(P)-dependent oxidoreductase</fullName>
    </submittedName>
</protein>
<evidence type="ECO:0000256" key="4">
    <source>
        <dbReference type="PIRSR" id="PIRSR000103-1"/>
    </source>
</evidence>
<keyword evidence="3" id="KW-0520">NAD</keyword>
<dbReference type="GO" id="GO:0016491">
    <property type="term" value="F:oxidoreductase activity"/>
    <property type="evidence" value="ECO:0007669"/>
    <property type="project" value="UniProtKB-KW"/>
</dbReference>
<dbReference type="PIRSF" id="PIRSF000103">
    <property type="entry name" value="HIBADH"/>
    <property type="match status" value="1"/>
</dbReference>
<sequence length="295" mass="30519">MNPTAPPPVAVIGLGRMGSGMAQCLLARGYSVAVWNRTPEAVAELAGQGATAAATPAAAAKDSELVLLSLADAAATREVLYGPDGVLSGGPLAGVLVSTSTLAPEEMALLAERTPAVLEVGLLGNHQHAAQGELRLLVGGDRALLDRVYDTLDLLAREVIYVGELGAGMRLKVLMNLLMGVQVQVLAEAVTLGEGLGLDRQLVLDTITGSGFASPVMNFKARRLSSQDYSAPDFRLRLMAKDLQLALAGADQVGLELPLAQAALRSHDTAVALGHGDLDCAAIAHAVAGPRRSRR</sequence>
<dbReference type="Gene3D" id="1.10.1040.10">
    <property type="entry name" value="N-(1-d-carboxylethyl)-l-norvaline Dehydrogenase, domain 2"/>
    <property type="match status" value="1"/>
</dbReference>
<dbReference type="InterPro" id="IPR006115">
    <property type="entry name" value="6PGDH_NADP-bd"/>
</dbReference>
<evidence type="ECO:0000256" key="3">
    <source>
        <dbReference type="ARBA" id="ARBA00023027"/>
    </source>
</evidence>
<dbReference type="PANTHER" id="PTHR43580:SF2">
    <property type="entry name" value="CYTOKINE-LIKE NUCLEAR FACTOR N-PAC"/>
    <property type="match status" value="1"/>
</dbReference>
<dbReference type="InterPro" id="IPR036291">
    <property type="entry name" value="NAD(P)-bd_dom_sf"/>
</dbReference>
<dbReference type="InterPro" id="IPR013328">
    <property type="entry name" value="6PGD_dom2"/>
</dbReference>
<proteinExistence type="inferred from homology"/>
<dbReference type="Pfam" id="PF14833">
    <property type="entry name" value="NAD_binding_11"/>
    <property type="match status" value="1"/>
</dbReference>